<sequence length="339" mass="38259">MAATIPYRETIELEKAFASAMKSIARRADLKTHIEQTPALYSLLNRAAARYVTGESRSDGLAAQQRLMDKGYAVSLEYIGENTTNLQDCEDAQAELSHLISDLSTRNKAARVSFDLSHIGLLLDHELTYRHLIALAEQAKHANIELFISMEESAKTDDILAIYKRAARNYSHIGITLQAQLNRTEQDLIDLSSGTSRIRLVKGAYQEPESISIARSSILNERYLRLIEQAVEQGHLLSIATHDESIIDEVVRRGWIQSSAVEFEMLYGIRPDLSCKLNAAGHPVRIYLTYGQEWYLYLCHRIAEYPPNLFQAVLDMSAAEQLAPLRDYNGKNTQLVPRH</sequence>
<name>A0A1X7J5H9_9BACL</name>
<evidence type="ECO:0000259" key="10">
    <source>
        <dbReference type="Pfam" id="PF01619"/>
    </source>
</evidence>
<dbReference type="EC" id="1.5.5.2" evidence="2"/>
<dbReference type="EMBL" id="FXAZ01000001">
    <property type="protein sequence ID" value="SMG22750.1"/>
    <property type="molecule type" value="Genomic_DNA"/>
</dbReference>
<dbReference type="GO" id="GO:0004657">
    <property type="term" value="F:proline dehydrogenase activity"/>
    <property type="evidence" value="ECO:0007669"/>
    <property type="project" value="UniProtKB-EC"/>
</dbReference>
<feature type="domain" description="Proline dehydrogenase" evidence="10">
    <location>
        <begin position="64"/>
        <end position="304"/>
    </location>
</feature>
<dbReference type="SUPFAM" id="SSF51730">
    <property type="entry name" value="FAD-linked oxidoreductase"/>
    <property type="match status" value="1"/>
</dbReference>
<dbReference type="InterPro" id="IPR015659">
    <property type="entry name" value="Proline_oxidase"/>
</dbReference>
<keyword evidence="12" id="KW-1185">Reference proteome</keyword>
<evidence type="ECO:0000256" key="9">
    <source>
        <dbReference type="PIRSR" id="PIRSR000196-2"/>
    </source>
</evidence>
<evidence type="ECO:0000256" key="8">
    <source>
        <dbReference type="ARBA" id="ARBA00048779"/>
    </source>
</evidence>
<dbReference type="PANTHER" id="PTHR13914">
    <property type="entry name" value="PROLINE OXIDASE"/>
    <property type="match status" value="1"/>
</dbReference>
<dbReference type="RefSeq" id="WP_085493389.1">
    <property type="nucleotide sequence ID" value="NZ_FXAZ01000001.1"/>
</dbReference>
<evidence type="ECO:0000313" key="12">
    <source>
        <dbReference type="Proteomes" id="UP000193834"/>
    </source>
</evidence>
<dbReference type="STRING" id="1852522.SAMN06295960_1220"/>
<feature type="binding site" evidence="9">
    <location>
        <position position="178"/>
    </location>
    <ligand>
        <name>FAD</name>
        <dbReference type="ChEBI" id="CHEBI:57692"/>
    </ligand>
</feature>
<dbReference type="PANTHER" id="PTHR13914:SF0">
    <property type="entry name" value="PROLINE DEHYDROGENASE 1, MITOCHONDRIAL"/>
    <property type="match status" value="1"/>
</dbReference>
<evidence type="ECO:0000256" key="7">
    <source>
        <dbReference type="ARBA" id="ARBA00023062"/>
    </source>
</evidence>
<dbReference type="InterPro" id="IPR002872">
    <property type="entry name" value="Proline_DH_dom"/>
</dbReference>
<evidence type="ECO:0000256" key="5">
    <source>
        <dbReference type="ARBA" id="ARBA00022827"/>
    </source>
</evidence>
<keyword evidence="7" id="KW-0642">Proline metabolism</keyword>
<proteinExistence type="predicted"/>
<reference evidence="11 12" key="1">
    <citation type="submission" date="2017-04" db="EMBL/GenBank/DDBJ databases">
        <authorList>
            <person name="Afonso C.L."/>
            <person name="Miller P.J."/>
            <person name="Scott M.A."/>
            <person name="Spackman E."/>
            <person name="Goraichik I."/>
            <person name="Dimitrov K.M."/>
            <person name="Suarez D.L."/>
            <person name="Swayne D.E."/>
        </authorList>
    </citation>
    <scope>NUCLEOTIDE SEQUENCE [LARGE SCALE GENOMIC DNA]</scope>
    <source>
        <strain evidence="11 12">11</strain>
    </source>
</reference>
<dbReference type="Pfam" id="PF01619">
    <property type="entry name" value="Pro_dh"/>
    <property type="match status" value="1"/>
</dbReference>
<dbReference type="AlphaFoldDB" id="A0A1X7J5H9"/>
<dbReference type="GO" id="GO:0010133">
    <property type="term" value="P:L-proline catabolic process to L-glutamate"/>
    <property type="evidence" value="ECO:0007669"/>
    <property type="project" value="UniProtKB-UniPathway"/>
</dbReference>
<evidence type="ECO:0000256" key="6">
    <source>
        <dbReference type="ARBA" id="ARBA00023002"/>
    </source>
</evidence>
<keyword evidence="5 9" id="KW-0274">FAD</keyword>
<dbReference type="InterPro" id="IPR008219">
    <property type="entry name" value="PRODH_bac_arc"/>
</dbReference>
<keyword evidence="3" id="KW-0285">Flavoprotein</keyword>
<keyword evidence="4 9" id="KW-0547">Nucleotide-binding</keyword>
<dbReference type="OrthoDB" id="9773461at2"/>
<dbReference type="Proteomes" id="UP000193834">
    <property type="component" value="Unassembled WGS sequence"/>
</dbReference>
<dbReference type="PIRSF" id="PIRSF000196">
    <property type="entry name" value="Pro_dehydrog"/>
    <property type="match status" value="1"/>
</dbReference>
<evidence type="ECO:0000256" key="4">
    <source>
        <dbReference type="ARBA" id="ARBA00022741"/>
    </source>
</evidence>
<accession>A0A1X7J5H9</accession>
<dbReference type="UniPathway" id="UPA00261">
    <property type="reaction ID" value="UER00373"/>
</dbReference>
<feature type="binding site" evidence="9">
    <location>
        <position position="150"/>
    </location>
    <ligand>
        <name>FAD</name>
        <dbReference type="ChEBI" id="CHEBI:57692"/>
    </ligand>
</feature>
<comment type="pathway">
    <text evidence="1">Amino-acid degradation; L-proline degradation into L-glutamate; L-glutamate from L-proline: step 1/2.</text>
</comment>
<feature type="binding site" evidence="9">
    <location>
        <begin position="202"/>
        <end position="204"/>
    </location>
    <ligand>
        <name>FAD</name>
        <dbReference type="ChEBI" id="CHEBI:57692"/>
    </ligand>
</feature>
<feature type="binding site" evidence="9">
    <location>
        <begin position="241"/>
        <end position="242"/>
    </location>
    <ligand>
        <name>FAD</name>
        <dbReference type="ChEBI" id="CHEBI:57692"/>
    </ligand>
</feature>
<dbReference type="InterPro" id="IPR029041">
    <property type="entry name" value="FAD-linked_oxidoreductase-like"/>
</dbReference>
<dbReference type="Gene3D" id="3.20.20.220">
    <property type="match status" value="1"/>
</dbReference>
<gene>
    <name evidence="11" type="ORF">SAMN06295960_1220</name>
</gene>
<comment type="catalytic activity">
    <reaction evidence="8">
        <text>L-proline + a quinone = (S)-1-pyrroline-5-carboxylate + a quinol + H(+)</text>
        <dbReference type="Rhea" id="RHEA:23784"/>
        <dbReference type="ChEBI" id="CHEBI:15378"/>
        <dbReference type="ChEBI" id="CHEBI:17388"/>
        <dbReference type="ChEBI" id="CHEBI:24646"/>
        <dbReference type="ChEBI" id="CHEBI:60039"/>
        <dbReference type="ChEBI" id="CHEBI:132124"/>
        <dbReference type="EC" id="1.5.5.2"/>
    </reaction>
</comment>
<evidence type="ECO:0000256" key="1">
    <source>
        <dbReference type="ARBA" id="ARBA00004739"/>
    </source>
</evidence>
<organism evidence="11 12">
    <name type="scientific">Paenibacillus aquistagni</name>
    <dbReference type="NCBI Taxonomy" id="1852522"/>
    <lineage>
        <taxon>Bacteria</taxon>
        <taxon>Bacillati</taxon>
        <taxon>Bacillota</taxon>
        <taxon>Bacilli</taxon>
        <taxon>Bacillales</taxon>
        <taxon>Paenibacillaceae</taxon>
        <taxon>Paenibacillus</taxon>
    </lineage>
</organism>
<comment type="cofactor">
    <cofactor evidence="9">
        <name>FAD</name>
        <dbReference type="ChEBI" id="CHEBI:57692"/>
    </cofactor>
    <text evidence="9">Binds 1 FAD per subunit.</text>
</comment>
<keyword evidence="6" id="KW-0560">Oxidoreductase</keyword>
<evidence type="ECO:0000256" key="2">
    <source>
        <dbReference type="ARBA" id="ARBA00012695"/>
    </source>
</evidence>
<evidence type="ECO:0000313" key="11">
    <source>
        <dbReference type="EMBL" id="SMG22750.1"/>
    </source>
</evidence>
<evidence type="ECO:0000256" key="3">
    <source>
        <dbReference type="ARBA" id="ARBA00022630"/>
    </source>
</evidence>
<dbReference type="GO" id="GO:0000166">
    <property type="term" value="F:nucleotide binding"/>
    <property type="evidence" value="ECO:0007669"/>
    <property type="project" value="UniProtKB-KW"/>
</dbReference>
<protein>
    <recommendedName>
        <fullName evidence="2">proline dehydrogenase</fullName>
        <ecNumber evidence="2">1.5.5.2</ecNumber>
    </recommendedName>
</protein>